<evidence type="ECO:0000313" key="2">
    <source>
        <dbReference type="Proteomes" id="UP000789920"/>
    </source>
</evidence>
<protein>
    <submittedName>
        <fullName evidence="1">17059_t:CDS:1</fullName>
    </submittedName>
</protein>
<keyword evidence="2" id="KW-1185">Reference proteome</keyword>
<reference evidence="1" key="1">
    <citation type="submission" date="2021-06" db="EMBL/GenBank/DDBJ databases">
        <authorList>
            <person name="Kallberg Y."/>
            <person name="Tangrot J."/>
            <person name="Rosling A."/>
        </authorList>
    </citation>
    <scope>NUCLEOTIDE SEQUENCE</scope>
    <source>
        <strain evidence="1">MA461A</strain>
    </source>
</reference>
<organism evidence="1 2">
    <name type="scientific">Racocetra persica</name>
    <dbReference type="NCBI Taxonomy" id="160502"/>
    <lineage>
        <taxon>Eukaryota</taxon>
        <taxon>Fungi</taxon>
        <taxon>Fungi incertae sedis</taxon>
        <taxon>Mucoromycota</taxon>
        <taxon>Glomeromycotina</taxon>
        <taxon>Glomeromycetes</taxon>
        <taxon>Diversisporales</taxon>
        <taxon>Gigasporaceae</taxon>
        <taxon>Racocetra</taxon>
    </lineage>
</organism>
<comment type="caution">
    <text evidence="1">The sequence shown here is derived from an EMBL/GenBank/DDBJ whole genome shotgun (WGS) entry which is preliminary data.</text>
</comment>
<proteinExistence type="predicted"/>
<dbReference type="EMBL" id="CAJVQC010096902">
    <property type="protein sequence ID" value="CAG8829249.1"/>
    <property type="molecule type" value="Genomic_DNA"/>
</dbReference>
<feature type="non-terminal residue" evidence="1">
    <location>
        <position position="67"/>
    </location>
</feature>
<accession>A0ACA9S6T8</accession>
<gene>
    <name evidence="1" type="ORF">RPERSI_LOCUS27450</name>
</gene>
<dbReference type="Proteomes" id="UP000789920">
    <property type="component" value="Unassembled WGS sequence"/>
</dbReference>
<name>A0ACA9S6T8_9GLOM</name>
<feature type="non-terminal residue" evidence="1">
    <location>
        <position position="1"/>
    </location>
</feature>
<evidence type="ECO:0000313" key="1">
    <source>
        <dbReference type="EMBL" id="CAG8829249.1"/>
    </source>
</evidence>
<sequence>PQSNKKNANNWEEKHIRKQVHIYQQISSSGTVYSGITNYRTNNYIASDKNEEPKEPSIHKSSHPIKC</sequence>